<proteinExistence type="predicted"/>
<accession>A0ABT3GXP1</accession>
<organism evidence="3 4">
    <name type="scientific">Pararhodobacter zhoushanensis</name>
    <dbReference type="NCBI Taxonomy" id="2479545"/>
    <lineage>
        <taxon>Bacteria</taxon>
        <taxon>Pseudomonadati</taxon>
        <taxon>Pseudomonadota</taxon>
        <taxon>Alphaproteobacteria</taxon>
        <taxon>Rhodobacterales</taxon>
        <taxon>Paracoccaceae</taxon>
        <taxon>Pararhodobacter</taxon>
    </lineage>
</organism>
<sequence>MPSANLPSSSLFAAVRSSVLATIARKLDDSRQNTDLLLRRHGISRSLLDDPYGAVPMGAYLAFFDDAAVQMRDPALGARLGLEIRAGDVGPVGILLSLSSSIATGLHRFARYTSALQHMTEASFVETADAHVFSYRIATDKAWPREQDAEFSMVSLMQILRSGFGGRTPPLGVQFEHPAPADTSVLEKCFRCPLQFGQAANRILIDPDFSKQGVRVEDKPLITALERHIAELIGLIPEADTVTQQIEALVSATLGRTPVTLVALAARMGESPRTLQRKLSQEGTSLRQIVTDRRRATADRLLALGTRVGDVATALGYADGTAFWRARKGWEENAPGPHEPDA</sequence>
<evidence type="ECO:0000256" key="1">
    <source>
        <dbReference type="ARBA" id="ARBA00023125"/>
    </source>
</evidence>
<keyword evidence="4" id="KW-1185">Reference proteome</keyword>
<dbReference type="SMART" id="SM00342">
    <property type="entry name" value="HTH_ARAC"/>
    <property type="match status" value="1"/>
</dbReference>
<dbReference type="Pfam" id="PF12833">
    <property type="entry name" value="HTH_18"/>
    <property type="match status" value="1"/>
</dbReference>
<dbReference type="Pfam" id="PF12625">
    <property type="entry name" value="Arabinose_bd"/>
    <property type="match status" value="1"/>
</dbReference>
<dbReference type="InterPro" id="IPR018060">
    <property type="entry name" value="HTH_AraC"/>
</dbReference>
<reference evidence="3 4" key="1">
    <citation type="submission" date="2022-10" db="EMBL/GenBank/DDBJ databases">
        <title>Pararhodobacter sp. nov., isolated from marine algae.</title>
        <authorList>
            <person name="Choi B.J."/>
            <person name="Kim J.M."/>
            <person name="Lee J.K."/>
            <person name="Choi D.G."/>
            <person name="Jeon C.O."/>
        </authorList>
    </citation>
    <scope>NUCLEOTIDE SEQUENCE [LARGE SCALE GENOMIC DNA]</scope>
    <source>
        <strain evidence="3 4">ZQ420</strain>
    </source>
</reference>
<keyword evidence="1" id="KW-0238">DNA-binding</keyword>
<gene>
    <name evidence="3" type="ORF">OKW52_08280</name>
</gene>
<dbReference type="InterPro" id="IPR032687">
    <property type="entry name" value="AraC-type_N"/>
</dbReference>
<feature type="domain" description="HTH araC/xylS-type" evidence="2">
    <location>
        <begin position="244"/>
        <end position="341"/>
    </location>
</feature>
<dbReference type="EMBL" id="JAPDFL010000001">
    <property type="protein sequence ID" value="MCW1932260.1"/>
    <property type="molecule type" value="Genomic_DNA"/>
</dbReference>
<evidence type="ECO:0000259" key="2">
    <source>
        <dbReference type="PROSITE" id="PS01124"/>
    </source>
</evidence>
<dbReference type="PROSITE" id="PS01124">
    <property type="entry name" value="HTH_ARAC_FAMILY_2"/>
    <property type="match status" value="1"/>
</dbReference>
<dbReference type="PANTHER" id="PTHR47894">
    <property type="entry name" value="HTH-TYPE TRANSCRIPTIONAL REGULATOR GADX"/>
    <property type="match status" value="1"/>
</dbReference>
<dbReference type="Gene3D" id="1.10.10.60">
    <property type="entry name" value="Homeodomain-like"/>
    <property type="match status" value="1"/>
</dbReference>
<name>A0ABT3GXP1_9RHOB</name>
<dbReference type="Proteomes" id="UP001208938">
    <property type="component" value="Unassembled WGS sequence"/>
</dbReference>
<dbReference type="PANTHER" id="PTHR47894:SF4">
    <property type="entry name" value="HTH-TYPE TRANSCRIPTIONAL REGULATOR GADX"/>
    <property type="match status" value="1"/>
</dbReference>
<evidence type="ECO:0000313" key="4">
    <source>
        <dbReference type="Proteomes" id="UP001208938"/>
    </source>
</evidence>
<protein>
    <submittedName>
        <fullName evidence="3">AraC family transcriptional regulator ligand-binding domain-containing protein</fullName>
    </submittedName>
</protein>
<comment type="caution">
    <text evidence="3">The sequence shown here is derived from an EMBL/GenBank/DDBJ whole genome shotgun (WGS) entry which is preliminary data.</text>
</comment>
<evidence type="ECO:0000313" key="3">
    <source>
        <dbReference type="EMBL" id="MCW1932260.1"/>
    </source>
</evidence>
<dbReference type="RefSeq" id="WP_264505281.1">
    <property type="nucleotide sequence ID" value="NZ_JAPDFL010000001.1"/>
</dbReference>